<name>R4XLK9_TAPDE</name>
<gene>
    <name evidence="2" type="ORF">TAPDE_004581</name>
</gene>
<feature type="region of interest" description="Disordered" evidence="1">
    <location>
        <begin position="154"/>
        <end position="210"/>
    </location>
</feature>
<keyword evidence="3" id="KW-1185">Reference proteome</keyword>
<reference evidence="2 3" key="1">
    <citation type="journal article" date="2013" name="MBio">
        <title>Genome sequencing of the plant pathogen Taphrina deformans, the causal agent of peach leaf curl.</title>
        <authorList>
            <person name="Cisse O.H."/>
            <person name="Almeida J.M.G.C.F."/>
            <person name="Fonseca A."/>
            <person name="Kumar A.A."/>
            <person name="Salojaervi J."/>
            <person name="Overmyer K."/>
            <person name="Hauser P.M."/>
            <person name="Pagni M."/>
        </authorList>
    </citation>
    <scope>NUCLEOTIDE SEQUENCE [LARGE SCALE GENOMIC DNA]</scope>
    <source>
        <strain evidence="3">PYCC 5710 / ATCC 11124 / CBS 356.35 / IMI 108563 / JCM 9778 / NBRC 8474</strain>
    </source>
</reference>
<dbReference type="AlphaFoldDB" id="R4XLK9"/>
<dbReference type="EMBL" id="CAHR02000209">
    <property type="protein sequence ID" value="CCG84180.1"/>
    <property type="molecule type" value="Genomic_DNA"/>
</dbReference>
<evidence type="ECO:0000256" key="1">
    <source>
        <dbReference type="SAM" id="MobiDB-lite"/>
    </source>
</evidence>
<evidence type="ECO:0000313" key="2">
    <source>
        <dbReference type="EMBL" id="CCG84180.1"/>
    </source>
</evidence>
<dbReference type="Proteomes" id="UP000013776">
    <property type="component" value="Unassembled WGS sequence"/>
</dbReference>
<accession>R4XLK9</accession>
<evidence type="ECO:0000313" key="3">
    <source>
        <dbReference type="Proteomes" id="UP000013776"/>
    </source>
</evidence>
<proteinExistence type="predicted"/>
<sequence length="210" mass="23027">MLASEEEFPAPPPLRRTVTYSDRRTLDAKEVEEIRDLQRRRTESRRGRSRQQGSPIDGAVEGESEDRVVALGVPKHKLSRDGIHYVSPYPSPVGDAIDLTAAAAAGAGVSRQSSIDEALSSTPDQVTVDTPLVSRVPGLVSPDILVRIGDVRRTRSPLKQQQQQQQQDGSRYPDYRAVPSAGRETVTTSRNITDDAESLLEQETGKLSIE</sequence>
<dbReference type="VEuPathDB" id="FungiDB:TAPDE_004581"/>
<feature type="compositionally biased region" description="Basic and acidic residues" evidence="1">
    <location>
        <begin position="21"/>
        <end position="46"/>
    </location>
</feature>
<comment type="caution">
    <text evidence="2">The sequence shown here is derived from an EMBL/GenBank/DDBJ whole genome shotgun (WGS) entry which is preliminary data.</text>
</comment>
<organism evidence="2 3">
    <name type="scientific">Taphrina deformans (strain PYCC 5710 / ATCC 11124 / CBS 356.35 / IMI 108563 / JCM 9778 / NBRC 8474)</name>
    <name type="common">Peach leaf curl fungus</name>
    <name type="synonym">Lalaria deformans</name>
    <dbReference type="NCBI Taxonomy" id="1097556"/>
    <lineage>
        <taxon>Eukaryota</taxon>
        <taxon>Fungi</taxon>
        <taxon>Dikarya</taxon>
        <taxon>Ascomycota</taxon>
        <taxon>Taphrinomycotina</taxon>
        <taxon>Taphrinomycetes</taxon>
        <taxon>Taphrinales</taxon>
        <taxon>Taphrinaceae</taxon>
        <taxon>Taphrina</taxon>
    </lineage>
</organism>
<protein>
    <submittedName>
        <fullName evidence="2">Uncharacterized protein</fullName>
    </submittedName>
</protein>
<feature type="region of interest" description="Disordered" evidence="1">
    <location>
        <begin position="1"/>
        <end position="65"/>
    </location>
</feature>